<protein>
    <recommendedName>
        <fullName evidence="5">Cytochrome c domain-containing protein</fullName>
    </recommendedName>
</protein>
<dbReference type="SUPFAM" id="SSF48695">
    <property type="entry name" value="Multiheme cytochromes"/>
    <property type="match status" value="2"/>
</dbReference>
<dbReference type="GO" id="GO:0046872">
    <property type="term" value="F:metal ion binding"/>
    <property type="evidence" value="ECO:0007669"/>
    <property type="project" value="UniProtKB-KW"/>
</dbReference>
<evidence type="ECO:0000256" key="1">
    <source>
        <dbReference type="ARBA" id="ARBA00022723"/>
    </source>
</evidence>
<evidence type="ECO:0000256" key="4">
    <source>
        <dbReference type="PROSITE-ProRule" id="PRU00433"/>
    </source>
</evidence>
<dbReference type="PANTHER" id="PTHR35038">
    <property type="entry name" value="DISSIMILATORY SULFITE REDUCTASE SIRA"/>
    <property type="match status" value="1"/>
</dbReference>
<dbReference type="InterPro" id="IPR036280">
    <property type="entry name" value="Multihaem_cyt_sf"/>
</dbReference>
<dbReference type="GO" id="GO:0009055">
    <property type="term" value="F:electron transfer activity"/>
    <property type="evidence" value="ECO:0007669"/>
    <property type="project" value="InterPro"/>
</dbReference>
<organism evidence="6 7">
    <name type="scientific">candidate division GN15 bacterium</name>
    <dbReference type="NCBI Taxonomy" id="2072418"/>
    <lineage>
        <taxon>Bacteria</taxon>
        <taxon>candidate division GN15</taxon>
    </lineage>
</organism>
<feature type="domain" description="Cytochrome c" evidence="5">
    <location>
        <begin position="64"/>
        <end position="215"/>
    </location>
</feature>
<evidence type="ECO:0000259" key="5">
    <source>
        <dbReference type="PROSITE" id="PS51007"/>
    </source>
</evidence>
<proteinExistence type="predicted"/>
<evidence type="ECO:0000313" key="6">
    <source>
        <dbReference type="EMBL" id="PWB75575.1"/>
    </source>
</evidence>
<dbReference type="AlphaFoldDB" id="A0A855XAH3"/>
<comment type="caution">
    <text evidence="6">The sequence shown here is derived from an EMBL/GenBank/DDBJ whole genome shotgun (WGS) entry which is preliminary data.</text>
</comment>
<dbReference type="GO" id="GO:0020037">
    <property type="term" value="F:heme binding"/>
    <property type="evidence" value="ECO:0007669"/>
    <property type="project" value="InterPro"/>
</dbReference>
<evidence type="ECO:0000256" key="3">
    <source>
        <dbReference type="ARBA" id="ARBA00023004"/>
    </source>
</evidence>
<evidence type="ECO:0000313" key="7">
    <source>
        <dbReference type="Proteomes" id="UP000250918"/>
    </source>
</evidence>
<keyword evidence="4" id="KW-0349">Heme</keyword>
<dbReference type="Pfam" id="PF09699">
    <property type="entry name" value="Paired_CXXCH_1"/>
    <property type="match status" value="2"/>
</dbReference>
<name>A0A855XAH3_9BACT</name>
<dbReference type="InterPro" id="IPR009056">
    <property type="entry name" value="Cyt_c-like_dom"/>
</dbReference>
<dbReference type="PANTHER" id="PTHR35038:SF6">
    <property type="entry name" value="SURFACE LOCALIZED DECAHEME CYTOCHROME C LIPOPROTEIN"/>
    <property type="match status" value="1"/>
</dbReference>
<accession>A0A855XAH3</accession>
<sequence length="340" mass="35862">MSPTITAQSLCCHCHETRPGVKLLAATIIGLLLLTGLPFAGDWHTAGSLDCRECHLQHGSNQRDPTVEGAYSFLLRKSSINELCMSCHDGTDPTAPDVMAPTPMYSSTPSEESAAGALLFPGILNPNGHTIGIALSIPLQQVPAQKELTCVSCHSAHGNGNYRNLVTDPAGTGANLEIVLGTNVFVENRPDIPPTSSGSIAAYNRDNVGYVSGMSEWCVTCHDQLSTNSFASAPAHFNAHPSNEALDAYPADGHTDPAHWVAGTGEGFAAIGQSVASPRVPFLAPGATDFPTSRAATATSRVACLSCHKAHGSNYRKGMVWPYLEENDNTLAGCQQCHNK</sequence>
<gene>
    <name evidence="6" type="ORF">C3F09_02080</name>
</gene>
<dbReference type="Proteomes" id="UP000250918">
    <property type="component" value="Unassembled WGS sequence"/>
</dbReference>
<dbReference type="InterPro" id="IPR010177">
    <property type="entry name" value="Paired_CXXCH_1"/>
</dbReference>
<dbReference type="EMBL" id="PQAP01000008">
    <property type="protein sequence ID" value="PWB75575.1"/>
    <property type="molecule type" value="Genomic_DNA"/>
</dbReference>
<evidence type="ECO:0000256" key="2">
    <source>
        <dbReference type="ARBA" id="ARBA00022729"/>
    </source>
</evidence>
<keyword evidence="1 4" id="KW-0479">Metal-binding</keyword>
<dbReference type="GO" id="GO:0016491">
    <property type="term" value="F:oxidoreductase activity"/>
    <property type="evidence" value="ECO:0007669"/>
    <property type="project" value="TreeGrafter"/>
</dbReference>
<dbReference type="InterPro" id="IPR051829">
    <property type="entry name" value="Multiheme_Cytochr_ET"/>
</dbReference>
<dbReference type="PROSITE" id="PS51007">
    <property type="entry name" value="CYTC"/>
    <property type="match status" value="1"/>
</dbReference>
<keyword evidence="3 4" id="KW-0408">Iron</keyword>
<reference evidence="6 7" key="1">
    <citation type="journal article" date="2018" name="ISME J.">
        <title>A methanotrophic archaeon couples anaerobic oxidation of methane to Fe(III) reduction.</title>
        <authorList>
            <person name="Cai C."/>
            <person name="Leu A.O."/>
            <person name="Xie G.J."/>
            <person name="Guo J."/>
            <person name="Feng Y."/>
            <person name="Zhao J.X."/>
            <person name="Tyson G.W."/>
            <person name="Yuan Z."/>
            <person name="Hu S."/>
        </authorList>
    </citation>
    <scope>NUCLEOTIDE SEQUENCE [LARGE SCALE GENOMIC DNA]</scope>
    <source>
        <strain evidence="6">FeB_12</strain>
    </source>
</reference>
<keyword evidence="2" id="KW-0732">Signal</keyword>